<feature type="region of interest" description="Disordered" evidence="1">
    <location>
        <begin position="1063"/>
        <end position="1091"/>
    </location>
</feature>
<reference evidence="3 4" key="1">
    <citation type="submission" date="2024-02" db="EMBL/GenBank/DDBJ databases">
        <title>De novo assembly and annotation of 12 fungi associated with fruit tree decline syndrome in Ontario, Canada.</title>
        <authorList>
            <person name="Sulman M."/>
            <person name="Ellouze W."/>
            <person name="Ilyukhin E."/>
        </authorList>
    </citation>
    <scope>NUCLEOTIDE SEQUENCE [LARGE SCALE GENOMIC DNA]</scope>
    <source>
        <strain evidence="3 4">M1-105</strain>
    </source>
</reference>
<keyword evidence="4" id="KW-1185">Reference proteome</keyword>
<sequence length="1112" mass="122930">MALRTRQHSGFNTALGSWDMAILKYLPLSQAREIRLIDIQPGSFSDTLRIHVYHSTLNEADSQPFDALSYVWGSPDDPVMVDIDFASTEGVVCSFNLYITQNLATALRQLRYPDVPRTVWADAICINQSDYAERAQQVLMMGDIYRFARKVVAFIGPEDDDSSYAFELIQQLSGMVEVDFGSGHVKSSPGGSSEPEWADMQRDLPFHYRELTAIHHLLLREWFERLWIRQEIGIGGHRGVLRCGNNEMPWLSFCRAIFVIMRKPIIADVFDTAQYQIFRDRLGKADTVALFSMRAFRFTNLRRQIGMSRCSDERDRIYAVLGQLRETDQIGIIPDYTKTVSEVYVDATQKHIRHFNNLSILCQCELRQSRTKPALSLPSWVPDWSRPMHSSSVHGVTPPLFNILPAIESMDDKLIRAYGVHCDTVRRVVTVDDELLQNGSDASTAQMIQKLLFEVDNDDIVKGAYKSRDCILEAYCRTLWLNNFVDRWHPPVSHETPYEDCLALVRTVLDSDSGTKDPTTLPNAARCLRGARDACRGRGLFVSEGGLLGLAPDSIAARDEVCALFGSYKPTALHPTGDSSSEMAQQYHVVGECYLDGMMQGEPVLGKLPEHVRELLDAKALMGLRSAGFIDVRTKLILKEDPRMEPFLAGLVEKGLLHNPSLEEVELRGVMDILTKAGVPDATSTVAKRKFPFNLSSSTAIESRGLVERSPIFYSVSFCQHANRGGKCSQFQVKASQCYNFNSWWNDRVSSIFTTNKAYCAIYLNTNCHGDGLSFHSPGINDLKSRGADGGKFNDQASSLKSDTGLCQSTVFESDFTTGENSSWHSLAGSVSYTSSGAEFTIAERGDAPTIETDFYIFYGRVEVTMKSAPGTGIVSSIVLESNDLDEIDWEFLGGEDTLVQSNYFGKGNTTTYDREEEHAVSTPEETSHTYTVDWTASEITWAIDNTTVRTLAYADAVDGTNFPQTPCTVRLGIWAGGDEDNSYWTRYWAGGNTTYSAAAGMPWTMTVEKVRITNYSPASSYNYTDTTGSSDSIDLIGTTCSSNSTSTTSGSSASTASALAASTPGSSAVGTPSTPAPTPTPSASYTNRGEKTEGGLKEVLFGSFFVALLLI</sequence>
<dbReference type="PANTHER" id="PTHR24148">
    <property type="entry name" value="ANKYRIN REPEAT DOMAIN-CONTAINING PROTEIN 39 HOMOLOG-RELATED"/>
    <property type="match status" value="1"/>
</dbReference>
<dbReference type="CDD" id="cd02183">
    <property type="entry name" value="GH16_fungal_CRH1_transglycosylase"/>
    <property type="match status" value="1"/>
</dbReference>
<dbReference type="PANTHER" id="PTHR24148:SF64">
    <property type="entry name" value="HETEROKARYON INCOMPATIBILITY DOMAIN-CONTAINING PROTEIN"/>
    <property type="match status" value="1"/>
</dbReference>
<feature type="compositionally biased region" description="Low complexity" evidence="1">
    <location>
        <begin position="1063"/>
        <end position="1074"/>
    </location>
</feature>
<evidence type="ECO:0000259" key="2">
    <source>
        <dbReference type="PROSITE" id="PS51762"/>
    </source>
</evidence>
<dbReference type="Pfam" id="PF00722">
    <property type="entry name" value="Glyco_hydro_16"/>
    <property type="match status" value="1"/>
</dbReference>
<dbReference type="EMBL" id="JAJVDC020000108">
    <property type="protein sequence ID" value="KAL1624329.1"/>
    <property type="molecule type" value="Genomic_DNA"/>
</dbReference>
<dbReference type="Proteomes" id="UP001521116">
    <property type="component" value="Unassembled WGS sequence"/>
</dbReference>
<dbReference type="Gene3D" id="2.60.120.200">
    <property type="match status" value="1"/>
</dbReference>
<dbReference type="PROSITE" id="PS51762">
    <property type="entry name" value="GH16_2"/>
    <property type="match status" value="1"/>
</dbReference>
<dbReference type="Pfam" id="PF06985">
    <property type="entry name" value="HET"/>
    <property type="match status" value="1"/>
</dbReference>
<protein>
    <recommendedName>
        <fullName evidence="2">GH16 domain-containing protein</fullName>
    </recommendedName>
</protein>
<dbReference type="InterPro" id="IPR013320">
    <property type="entry name" value="ConA-like_dom_sf"/>
</dbReference>
<feature type="domain" description="GH16" evidence="2">
    <location>
        <begin position="742"/>
        <end position="1019"/>
    </location>
</feature>
<dbReference type="SUPFAM" id="SSF49899">
    <property type="entry name" value="Concanavalin A-like lectins/glucanases"/>
    <property type="match status" value="1"/>
</dbReference>
<name>A0ABR3SLQ9_9PEZI</name>
<dbReference type="Gene3D" id="2.60.20.10">
    <property type="entry name" value="Crystallins"/>
    <property type="match status" value="1"/>
</dbReference>
<proteinExistence type="predicted"/>
<dbReference type="InterPro" id="IPR000757">
    <property type="entry name" value="Beta-glucanase-like"/>
</dbReference>
<dbReference type="InterPro" id="IPR052895">
    <property type="entry name" value="HetReg/Transcr_Mod"/>
</dbReference>
<comment type="caution">
    <text evidence="3">The sequence shown here is derived from an EMBL/GenBank/DDBJ whole genome shotgun (WGS) entry which is preliminary data.</text>
</comment>
<organism evidence="3 4">
    <name type="scientific">Neofusicoccum ribis</name>
    <dbReference type="NCBI Taxonomy" id="45134"/>
    <lineage>
        <taxon>Eukaryota</taxon>
        <taxon>Fungi</taxon>
        <taxon>Dikarya</taxon>
        <taxon>Ascomycota</taxon>
        <taxon>Pezizomycotina</taxon>
        <taxon>Dothideomycetes</taxon>
        <taxon>Dothideomycetes incertae sedis</taxon>
        <taxon>Botryosphaeriales</taxon>
        <taxon>Botryosphaeriaceae</taxon>
        <taxon>Neofusicoccum</taxon>
    </lineage>
</organism>
<accession>A0ABR3SLQ9</accession>
<evidence type="ECO:0000256" key="1">
    <source>
        <dbReference type="SAM" id="MobiDB-lite"/>
    </source>
</evidence>
<dbReference type="InterPro" id="IPR010730">
    <property type="entry name" value="HET"/>
</dbReference>
<evidence type="ECO:0000313" key="3">
    <source>
        <dbReference type="EMBL" id="KAL1624329.1"/>
    </source>
</evidence>
<evidence type="ECO:0000313" key="4">
    <source>
        <dbReference type="Proteomes" id="UP001521116"/>
    </source>
</evidence>
<gene>
    <name evidence="3" type="ORF">SLS56_007868</name>
</gene>